<dbReference type="Gene3D" id="3.20.20.80">
    <property type="entry name" value="Glycosidases"/>
    <property type="match status" value="1"/>
</dbReference>
<dbReference type="SUPFAM" id="SSF51445">
    <property type="entry name" value="(Trans)glycosidases"/>
    <property type="match status" value="1"/>
</dbReference>
<dbReference type="Pfam" id="PF00128">
    <property type="entry name" value="Alpha-amylase"/>
    <property type="match status" value="1"/>
</dbReference>
<accession>A0A1W2BQD8</accession>
<dbReference type="InterPro" id="IPR014756">
    <property type="entry name" value="Ig_E-set"/>
</dbReference>
<evidence type="ECO:0000256" key="2">
    <source>
        <dbReference type="ARBA" id="ARBA00022801"/>
    </source>
</evidence>
<dbReference type="InterPro" id="IPR013780">
    <property type="entry name" value="Glyco_hydro_b"/>
</dbReference>
<name>A0A1W2BQD8_9HYPH</name>
<evidence type="ECO:0000259" key="5">
    <source>
        <dbReference type="SMART" id="SM00642"/>
    </source>
</evidence>
<proteinExistence type="inferred from homology"/>
<organism evidence="6 7">
    <name type="scientific">Fulvimarina manganoxydans</name>
    <dbReference type="NCBI Taxonomy" id="937218"/>
    <lineage>
        <taxon>Bacteria</taxon>
        <taxon>Pseudomonadati</taxon>
        <taxon>Pseudomonadota</taxon>
        <taxon>Alphaproteobacteria</taxon>
        <taxon>Hyphomicrobiales</taxon>
        <taxon>Aurantimonadaceae</taxon>
        <taxon>Fulvimarina</taxon>
    </lineage>
</organism>
<dbReference type="InterPro" id="IPR006047">
    <property type="entry name" value="GH13_cat_dom"/>
</dbReference>
<dbReference type="SMART" id="SM00642">
    <property type="entry name" value="Aamy"/>
    <property type="match status" value="1"/>
</dbReference>
<dbReference type="InterPro" id="IPR013783">
    <property type="entry name" value="Ig-like_fold"/>
</dbReference>
<protein>
    <submittedName>
        <fullName evidence="6">Glycogen operon protein</fullName>
    </submittedName>
</protein>
<keyword evidence="2" id="KW-0378">Hydrolase</keyword>
<dbReference type="EMBL" id="FWXR01000007">
    <property type="protein sequence ID" value="SMC75150.1"/>
    <property type="molecule type" value="Genomic_DNA"/>
</dbReference>
<dbReference type="SUPFAM" id="SSF51011">
    <property type="entry name" value="Glycosyl hydrolase domain"/>
    <property type="match status" value="1"/>
</dbReference>
<feature type="compositionally biased region" description="Basic residues" evidence="4">
    <location>
        <begin position="11"/>
        <end position="20"/>
    </location>
</feature>
<dbReference type="GO" id="GO:0004135">
    <property type="term" value="F:amylo-alpha-1,6-glucosidase activity"/>
    <property type="evidence" value="ECO:0007669"/>
    <property type="project" value="InterPro"/>
</dbReference>
<dbReference type="Proteomes" id="UP000192656">
    <property type="component" value="Unassembled WGS sequence"/>
</dbReference>
<comment type="similarity">
    <text evidence="1">Belongs to the glycosyl hydrolase 13 family.</text>
</comment>
<dbReference type="CDD" id="cd02856">
    <property type="entry name" value="E_set_GDE_Isoamylase_N"/>
    <property type="match status" value="1"/>
</dbReference>
<dbReference type="RefSeq" id="WP_084409886.1">
    <property type="nucleotide sequence ID" value="NZ_FWXR01000007.1"/>
</dbReference>
<dbReference type="CDD" id="cd11326">
    <property type="entry name" value="AmyAc_Glg_debranch"/>
    <property type="match status" value="1"/>
</dbReference>
<dbReference type="PANTHER" id="PTHR43002">
    <property type="entry name" value="GLYCOGEN DEBRANCHING ENZYME"/>
    <property type="match status" value="1"/>
</dbReference>
<evidence type="ECO:0000313" key="6">
    <source>
        <dbReference type="EMBL" id="SMC75150.1"/>
    </source>
</evidence>
<feature type="compositionally biased region" description="Polar residues" evidence="4">
    <location>
        <begin position="1"/>
        <end position="10"/>
    </location>
</feature>
<dbReference type="NCBIfam" id="TIGR02100">
    <property type="entry name" value="glgX_debranch"/>
    <property type="match status" value="1"/>
</dbReference>
<dbReference type="Pfam" id="PF02922">
    <property type="entry name" value="CBM_48"/>
    <property type="match status" value="1"/>
</dbReference>
<gene>
    <name evidence="6" type="ORF">SAMN06297251_10761</name>
</gene>
<dbReference type="Gene3D" id="2.60.40.10">
    <property type="entry name" value="Immunoglobulins"/>
    <property type="match status" value="1"/>
</dbReference>
<evidence type="ECO:0000256" key="1">
    <source>
        <dbReference type="ARBA" id="ARBA00008061"/>
    </source>
</evidence>
<keyword evidence="7" id="KW-1185">Reference proteome</keyword>
<keyword evidence="3" id="KW-0326">Glycosidase</keyword>
<feature type="region of interest" description="Disordered" evidence="4">
    <location>
        <begin position="486"/>
        <end position="511"/>
    </location>
</feature>
<evidence type="ECO:0000313" key="7">
    <source>
        <dbReference type="Proteomes" id="UP000192656"/>
    </source>
</evidence>
<dbReference type="OrthoDB" id="3236218at2"/>
<dbReference type="InterPro" id="IPR011837">
    <property type="entry name" value="Glycogen_debranch_GlgX"/>
</dbReference>
<dbReference type="InterPro" id="IPR017853">
    <property type="entry name" value="GH"/>
</dbReference>
<sequence>MTLHITPNTKASHHLRAGRQRSRVLEGRPYPLGATWDGLGVNFALFSANATKVELCLFSPDGATEIERIELPEYTDEIYHGYLPEARPGMIYGYRVHGPYEPDAGHRFNPNKLLIDPYAKQLRGEVKWDHALFGYTIGHQDEDLSFDERDSAPFIPKCVVVDQAFTWGDERKPNVPWDRTIFYETHVKGFTQRHPAVSDFDRGTFAGLMKGEVVDYIRSLGVTSVELLPVHAFVDDSYLVDKGLRNYWGYNSIGFFAPEPRYLASPFVNEFKELVSTYHHAGLEVILDVVYNHTAEGNEKGPTLSFKGIDNAAYYRLMPDQKRFYINDTGTGNTVNTSHPRVMQLVTDSLRYWAGEMRVDGFRFDLATILAREPTGFSEESSFLHACMQDPLLSSVKLVAEPWDCGPGGYQVGRFPPGWAEWNDGYRDTVRAYWKGEEGIVPAMAGKLSASADLFDKRGRKPWASVNFITAHDGFTLNDLVSYNDKHNEANGEDNRDGHSHNLSFNHGEEGPTKDEDIIETRFRQMRNFFATLLFSRGTPMILAGDEFARTQGGNNNAYAQDNEIGWVDWHAPERSRALARFVQRLIRLRQSLPLLRRGTFLHGTFDEELGVKDVAWMTPSGTEFTDENWQDPAARCFGVLLDGRAQSTGIRRPGTDATMLLIMNAHDDVVNFKLPEAQGGLRWQRVFDTNLPDEFQFEPFDMGHDYMVTGRSFLMFLLEPDKTEDGQEPALRSFAYISEALARAAGDPLPLSD</sequence>
<dbReference type="GO" id="GO:0005980">
    <property type="term" value="P:glycogen catabolic process"/>
    <property type="evidence" value="ECO:0007669"/>
    <property type="project" value="InterPro"/>
</dbReference>
<dbReference type="InterPro" id="IPR004193">
    <property type="entry name" value="Glyco_hydro_13_N"/>
</dbReference>
<feature type="region of interest" description="Disordered" evidence="4">
    <location>
        <begin position="1"/>
        <end position="20"/>
    </location>
</feature>
<feature type="domain" description="Glycosyl hydrolase family 13 catalytic" evidence="5">
    <location>
        <begin position="184"/>
        <end position="590"/>
    </location>
</feature>
<reference evidence="6 7" key="1">
    <citation type="submission" date="2017-04" db="EMBL/GenBank/DDBJ databases">
        <authorList>
            <person name="Afonso C.L."/>
            <person name="Miller P.J."/>
            <person name="Scott M.A."/>
            <person name="Spackman E."/>
            <person name="Goraichik I."/>
            <person name="Dimitrov K.M."/>
            <person name="Suarez D.L."/>
            <person name="Swayne D.E."/>
        </authorList>
    </citation>
    <scope>NUCLEOTIDE SEQUENCE [LARGE SCALE GENOMIC DNA]</scope>
    <source>
        <strain evidence="6 7">CGMCC 1.10972</strain>
    </source>
</reference>
<dbReference type="STRING" id="937218.SAMN06297251_10761"/>
<dbReference type="InterPro" id="IPR044505">
    <property type="entry name" value="GlgX_Isoamylase_N_E_set"/>
</dbReference>
<dbReference type="Gene3D" id="2.60.40.1180">
    <property type="entry name" value="Golgi alpha-mannosidase II"/>
    <property type="match status" value="1"/>
</dbReference>
<evidence type="ECO:0000256" key="4">
    <source>
        <dbReference type="SAM" id="MobiDB-lite"/>
    </source>
</evidence>
<dbReference type="SUPFAM" id="SSF81296">
    <property type="entry name" value="E set domains"/>
    <property type="match status" value="1"/>
</dbReference>
<dbReference type="AlphaFoldDB" id="A0A1W2BQD8"/>
<evidence type="ECO:0000256" key="3">
    <source>
        <dbReference type="ARBA" id="ARBA00023295"/>
    </source>
</evidence>
<feature type="compositionally biased region" description="Basic and acidic residues" evidence="4">
    <location>
        <begin position="486"/>
        <end position="500"/>
    </location>
</feature>